<evidence type="ECO:0000256" key="2">
    <source>
        <dbReference type="ARBA" id="ARBA00022723"/>
    </source>
</evidence>
<proteinExistence type="inferred from homology"/>
<dbReference type="Gene3D" id="3.40.50.300">
    <property type="entry name" value="P-loop containing nucleotide triphosphate hydrolases"/>
    <property type="match status" value="1"/>
</dbReference>
<sequence>MSATAEVCHLPSACHCGAVRFLAPVARERSWLSCHCSDCRRAHGSAFSVLCPLQEKDALGGSNFRGALKEGPLSMCAGLAGSLNASVRRHFCQTCGSTCLVALHMEGKVVFLLAVGILSDKHFPSNFKPEMEELATQSPAPFGPLAVRQQSFPQLPATGSCLCGKCRFRTTASPREFQHCHCSTLEVSRDSVSDCHSVEGVVDIAVPQLVGVHAEALRHDTSLVLQLYDTPLPPNDVAWIYSDQIGRSTDPQRHVVEQQMQMLLQRSLSASLRMGALHSFARRATTVAGGCLYRDFMLLLWPLLSDEHRLAFQQWFQGWSYGVPELESPADAPEPARGSRAKLFDPNIPDASLNRFLTWNAGGLHAARYAETLAWLECEMEAGRPAQDATGMLLSSAEELRILQNYFEELYQSSAASQSEWRLTVPFQVPAVLWKTAEPLLADAISRDLNVLRFYGMDIALDKTAILLAIQGRAAPHLLRDFTATVRGHRPLSMASSAADQQLAEATAELAQFSKLMETSTPLSTRPPSTVEETPLGMDVDRDKRSMGSEGQTTPTQAKFAKGDAKGDRTAEQTGSGKGRTTTSQEPEDDTSQPKPPRDNKPQKPAWTSRGQANQARQGGQWNWPSRRDNRSDRREQDDRVKELIALVAKLTVRLEDQMAVNNLDSEFVLFFQTRSSHNPWSITDSLYKVGTDWKSQKESSPESLTQPMRNVMLYCVLSSMLQMMRRLEDQAQKDTIERAKELNLIEGSTYLYMRWNPTTRAHEKDQADPLEHTDAVAMVSRMMTYTAFPDVVGRFHALRPLTENLQSDVIPFVLVLQNRSEASHEMYKMMRRLCRNAATHLVAMTARPAKLGRSQLAQSVDRLAQQLCIVTMVCLWLIATSAGSSDGWVEAAVHAARSAETLPALFPLQVNRFSEVQKAEWLCVPDVDASEADGGGVAHTHCLKDAAKLKATRSTPRTPSFPRAPMARLATARRGAGCAVLRHETEACACGFFSLACPLRRRRPRGALLLRSRMRRSRHLPCDPGRRGGLRDLAADCLRGRASMPLAEQEAHSTHLSDAGWSVGRSVGQRLCEDCRELCRAKYLEDFERFRRSSASAFLIASGYGGSKEESFAGFTRREEELTQTGGLQAHREHTSWDVSGTSDVALLVTDAETKVLGCWGSGGRYWHSEVQTSLGPRRSTLCVPYSCTQADVEAVLAPIWFQRFMGVDAVAIERLTAQELSHWADLRLDFALVGLDGCGTTSLRHNLAKHPEINFTHLSVHNQDEDFFFMEMGRQTLPLMSQVQRLNAHRDAMVGVKRLGVYQPVMWREEVLEFVFSLIPGMRIVLAVCDPVDRFERKLHLEHDANPPKLQELMARKLEDKTGYLRFGAALASMKRSFGDHLLVVEKDDLTDPETFERAARFLDLGSFPSRARLKRYNSRGQHRTPLCSQPSLIDAVKDVMSPEYEVLEALLPRPSERLRRRLTRCESPDGFEEENLKLLRWRKSWYTKARAGLNVRRVQQKMSVFKTVLIRQSCVEGNDGDHVNATGGGT</sequence>
<feature type="compositionally biased region" description="Polar residues" evidence="5">
    <location>
        <begin position="572"/>
        <end position="585"/>
    </location>
</feature>
<evidence type="ECO:0000256" key="1">
    <source>
        <dbReference type="ARBA" id="ARBA00005495"/>
    </source>
</evidence>
<evidence type="ECO:0000256" key="4">
    <source>
        <dbReference type="ARBA" id="ARBA00023239"/>
    </source>
</evidence>
<protein>
    <recommendedName>
        <fullName evidence="6">CENP-V/GFA domain-containing protein</fullName>
    </recommendedName>
</protein>
<keyword evidence="2" id="KW-0479">Metal-binding</keyword>
<dbReference type="Pfam" id="PF04828">
    <property type="entry name" value="GFA"/>
    <property type="match status" value="1"/>
</dbReference>
<evidence type="ECO:0000313" key="8">
    <source>
        <dbReference type="Proteomes" id="UP000186817"/>
    </source>
</evidence>
<dbReference type="PANTHER" id="PTHR33337">
    <property type="entry name" value="GFA DOMAIN-CONTAINING PROTEIN"/>
    <property type="match status" value="1"/>
</dbReference>
<dbReference type="OrthoDB" id="436976at2759"/>
<comment type="similarity">
    <text evidence="1">Belongs to the Gfa family.</text>
</comment>
<dbReference type="PROSITE" id="PS51891">
    <property type="entry name" value="CENP_V_GFA"/>
    <property type="match status" value="1"/>
</dbReference>
<dbReference type="EMBL" id="LSRX01001215">
    <property type="protein sequence ID" value="OLP82196.1"/>
    <property type="molecule type" value="Genomic_DNA"/>
</dbReference>
<dbReference type="PANTHER" id="PTHR33337:SF30">
    <property type="entry name" value="DUF636 DOMAIN PROTEIN (AFU_ORTHOLOGUE AFUA_1G03180)"/>
    <property type="match status" value="1"/>
</dbReference>
<comment type="caution">
    <text evidence="7">The sequence shown here is derived from an EMBL/GenBank/DDBJ whole genome shotgun (WGS) entry which is preliminary data.</text>
</comment>
<reference evidence="7 8" key="1">
    <citation type="submission" date="2016-02" db="EMBL/GenBank/DDBJ databases">
        <title>Genome analysis of coral dinoflagellate symbionts highlights evolutionary adaptations to a symbiotic lifestyle.</title>
        <authorList>
            <person name="Aranda M."/>
            <person name="Li Y."/>
            <person name="Liew Y.J."/>
            <person name="Baumgarten S."/>
            <person name="Simakov O."/>
            <person name="Wilson M."/>
            <person name="Piel J."/>
            <person name="Ashoor H."/>
            <person name="Bougouffa S."/>
            <person name="Bajic V.B."/>
            <person name="Ryu T."/>
            <person name="Ravasi T."/>
            <person name="Bayer T."/>
            <person name="Micklem G."/>
            <person name="Kim H."/>
            <person name="Bhak J."/>
            <person name="Lajeunesse T.C."/>
            <person name="Voolstra C.R."/>
        </authorList>
    </citation>
    <scope>NUCLEOTIDE SEQUENCE [LARGE SCALE GENOMIC DNA]</scope>
    <source>
        <strain evidence="7 8">CCMP2467</strain>
    </source>
</reference>
<keyword evidence="3" id="KW-0862">Zinc</keyword>
<evidence type="ECO:0000256" key="3">
    <source>
        <dbReference type="ARBA" id="ARBA00022833"/>
    </source>
</evidence>
<feature type="compositionally biased region" description="Low complexity" evidence="5">
    <location>
        <begin position="610"/>
        <end position="621"/>
    </location>
</feature>
<feature type="compositionally biased region" description="Basic and acidic residues" evidence="5">
    <location>
        <begin position="626"/>
        <end position="638"/>
    </location>
</feature>
<organism evidence="7 8">
    <name type="scientific">Symbiodinium microadriaticum</name>
    <name type="common">Dinoflagellate</name>
    <name type="synonym">Zooxanthella microadriatica</name>
    <dbReference type="NCBI Taxonomy" id="2951"/>
    <lineage>
        <taxon>Eukaryota</taxon>
        <taxon>Sar</taxon>
        <taxon>Alveolata</taxon>
        <taxon>Dinophyceae</taxon>
        <taxon>Suessiales</taxon>
        <taxon>Symbiodiniaceae</taxon>
        <taxon>Symbiodinium</taxon>
    </lineage>
</organism>
<accession>A0A1Q9CH50</accession>
<feature type="domain" description="CENP-V/GFA" evidence="6">
    <location>
        <begin position="10"/>
        <end position="143"/>
    </location>
</feature>
<name>A0A1Q9CH50_SYMMI</name>
<dbReference type="Gene3D" id="3.90.1590.10">
    <property type="entry name" value="glutathione-dependent formaldehyde- activating enzyme (gfa)"/>
    <property type="match status" value="2"/>
</dbReference>
<keyword evidence="4" id="KW-0456">Lyase</keyword>
<evidence type="ECO:0000256" key="5">
    <source>
        <dbReference type="SAM" id="MobiDB-lite"/>
    </source>
</evidence>
<dbReference type="SUPFAM" id="SSF52540">
    <property type="entry name" value="P-loop containing nucleoside triphosphate hydrolases"/>
    <property type="match status" value="1"/>
</dbReference>
<dbReference type="SUPFAM" id="SSF51316">
    <property type="entry name" value="Mss4-like"/>
    <property type="match status" value="2"/>
</dbReference>
<dbReference type="GO" id="GO:0016846">
    <property type="term" value="F:carbon-sulfur lyase activity"/>
    <property type="evidence" value="ECO:0007669"/>
    <property type="project" value="InterPro"/>
</dbReference>
<dbReference type="GO" id="GO:0046872">
    <property type="term" value="F:metal ion binding"/>
    <property type="evidence" value="ECO:0007669"/>
    <property type="project" value="UniProtKB-KW"/>
</dbReference>
<feature type="region of interest" description="Disordered" evidence="5">
    <location>
        <begin position="518"/>
        <end position="638"/>
    </location>
</feature>
<evidence type="ECO:0000313" key="7">
    <source>
        <dbReference type="EMBL" id="OLP82196.1"/>
    </source>
</evidence>
<gene>
    <name evidence="7" type="ORF">AK812_SmicGene37173</name>
</gene>
<feature type="compositionally biased region" description="Basic and acidic residues" evidence="5">
    <location>
        <begin position="561"/>
        <end position="571"/>
    </location>
</feature>
<feature type="compositionally biased region" description="Low complexity" evidence="5">
    <location>
        <begin position="519"/>
        <end position="530"/>
    </location>
</feature>
<dbReference type="InterPro" id="IPR027417">
    <property type="entry name" value="P-loop_NTPase"/>
</dbReference>
<dbReference type="InterPro" id="IPR011057">
    <property type="entry name" value="Mss4-like_sf"/>
</dbReference>
<keyword evidence="8" id="KW-1185">Reference proteome</keyword>
<dbReference type="InterPro" id="IPR006913">
    <property type="entry name" value="CENP-V/GFA"/>
</dbReference>
<dbReference type="Proteomes" id="UP000186817">
    <property type="component" value="Unassembled WGS sequence"/>
</dbReference>
<evidence type="ECO:0000259" key="6">
    <source>
        <dbReference type="PROSITE" id="PS51891"/>
    </source>
</evidence>